<evidence type="ECO:0000313" key="6">
    <source>
        <dbReference type="Proteomes" id="UP001500518"/>
    </source>
</evidence>
<dbReference type="Gene3D" id="3.40.309.10">
    <property type="entry name" value="Aldehyde Dehydrogenase, Chain A, domain 2"/>
    <property type="match status" value="1"/>
</dbReference>
<feature type="active site" evidence="2">
    <location>
        <position position="273"/>
    </location>
</feature>
<keyword evidence="6" id="KW-1185">Reference proteome</keyword>
<dbReference type="InterPro" id="IPR016161">
    <property type="entry name" value="Ald_DH/histidinol_DH"/>
</dbReference>
<keyword evidence="1 3" id="KW-0560">Oxidoreductase</keyword>
<evidence type="ECO:0000256" key="3">
    <source>
        <dbReference type="RuleBase" id="RU003345"/>
    </source>
</evidence>
<evidence type="ECO:0000256" key="2">
    <source>
        <dbReference type="PROSITE-ProRule" id="PRU10007"/>
    </source>
</evidence>
<reference evidence="6" key="1">
    <citation type="journal article" date="2019" name="Int. J. Syst. Evol. Microbiol.">
        <title>The Global Catalogue of Microorganisms (GCM) 10K type strain sequencing project: providing services to taxonomists for standard genome sequencing and annotation.</title>
        <authorList>
            <consortium name="The Broad Institute Genomics Platform"/>
            <consortium name="The Broad Institute Genome Sequencing Center for Infectious Disease"/>
            <person name="Wu L."/>
            <person name="Ma J."/>
        </authorList>
    </citation>
    <scope>NUCLEOTIDE SEQUENCE [LARGE SCALE GENOMIC DNA]</scope>
    <source>
        <strain evidence="6">JCM 18014</strain>
    </source>
</reference>
<dbReference type="Gene3D" id="3.40.605.10">
    <property type="entry name" value="Aldehyde Dehydrogenase, Chain A, domain 1"/>
    <property type="match status" value="1"/>
</dbReference>
<sequence length="508" mass="52807">MSPPPMPVDTSILPDLKQDLAARPRELFIGGKFTAAKSGETFEVVDPATGKVFAHAASGGAEDIDLAVQAARKCFDSGAWPAMPPAQRARIMMKLAELIEANGSRIALTETLDNGMPLMMGYFGAVMAASEALRYNAGWATKINGETFTPSHPGEFHAFTQREPVGVVGGIVPWNFPFVMSVAKMAQALAAGCTIVLKPAEQTPLSAAILGELVAEAGFPDGAVNIVTGFGKTAGAALVEHPLVDKISFTGSTDTGKQIVKACTGNLKRVTLELGGKSPVIIFDDADLSKAIPSAAMGIFGNAGQVCAAGSRLFVHEKVRDQVLEGVTAMAKSLKVGSGLDPETRMGPLVSDTQFARVTGYIESALSEGAKVYTGGGKADVEGAEGGYFVQPTVLTDTVAGMKAVEEEIFGPVLATMTFGDDDLETIAAAANNTQYGLNASVFTQDITRGLKMARRIKSGMVNINGAGGGPDPAMPLGGFKQSGWGRENGRAGVEAFTEIKSVTVKLG</sequence>
<name>A0ABP9KA78_9SPHN</name>
<dbReference type="PROSITE" id="PS00070">
    <property type="entry name" value="ALDEHYDE_DEHYDR_CYS"/>
    <property type="match status" value="1"/>
</dbReference>
<dbReference type="Pfam" id="PF00171">
    <property type="entry name" value="Aldedh"/>
    <property type="match status" value="1"/>
</dbReference>
<dbReference type="PANTHER" id="PTHR11699">
    <property type="entry name" value="ALDEHYDE DEHYDROGENASE-RELATED"/>
    <property type="match status" value="1"/>
</dbReference>
<gene>
    <name evidence="5" type="primary">dhaS_1</name>
    <name evidence="5" type="ORF">GCM10023208_14220</name>
</gene>
<protein>
    <submittedName>
        <fullName evidence="5">Aldehyde dehydrogenase DhaS</fullName>
    </submittedName>
</protein>
<dbReference type="SUPFAM" id="SSF53720">
    <property type="entry name" value="ALDH-like"/>
    <property type="match status" value="1"/>
</dbReference>
<dbReference type="InterPro" id="IPR016160">
    <property type="entry name" value="Ald_DH_CS_CYS"/>
</dbReference>
<feature type="domain" description="Aldehyde dehydrogenase" evidence="4">
    <location>
        <begin position="34"/>
        <end position="503"/>
    </location>
</feature>
<proteinExistence type="inferred from homology"/>
<evidence type="ECO:0000256" key="1">
    <source>
        <dbReference type="ARBA" id="ARBA00023002"/>
    </source>
</evidence>
<evidence type="ECO:0000313" key="5">
    <source>
        <dbReference type="EMBL" id="GAA5052867.1"/>
    </source>
</evidence>
<comment type="similarity">
    <text evidence="3">Belongs to the aldehyde dehydrogenase family.</text>
</comment>
<comment type="caution">
    <text evidence="5">The sequence shown here is derived from an EMBL/GenBank/DDBJ whole genome shotgun (WGS) entry which is preliminary data.</text>
</comment>
<dbReference type="InterPro" id="IPR029510">
    <property type="entry name" value="Ald_DH_CS_GLU"/>
</dbReference>
<dbReference type="InterPro" id="IPR016162">
    <property type="entry name" value="Ald_DH_N"/>
</dbReference>
<accession>A0ABP9KA78</accession>
<dbReference type="Proteomes" id="UP001500518">
    <property type="component" value="Unassembled WGS sequence"/>
</dbReference>
<organism evidence="5 6">
    <name type="scientific">Erythrobacter westpacificensis</name>
    <dbReference type="NCBI Taxonomy" id="1055231"/>
    <lineage>
        <taxon>Bacteria</taxon>
        <taxon>Pseudomonadati</taxon>
        <taxon>Pseudomonadota</taxon>
        <taxon>Alphaproteobacteria</taxon>
        <taxon>Sphingomonadales</taxon>
        <taxon>Erythrobacteraceae</taxon>
        <taxon>Erythrobacter/Porphyrobacter group</taxon>
        <taxon>Erythrobacter</taxon>
    </lineage>
</organism>
<evidence type="ECO:0000259" key="4">
    <source>
        <dbReference type="Pfam" id="PF00171"/>
    </source>
</evidence>
<dbReference type="PROSITE" id="PS00687">
    <property type="entry name" value="ALDEHYDE_DEHYDR_GLU"/>
    <property type="match status" value="1"/>
</dbReference>
<dbReference type="RefSeq" id="WP_346032408.1">
    <property type="nucleotide sequence ID" value="NZ_BAABHV010000009.1"/>
</dbReference>
<dbReference type="EMBL" id="BAABHV010000009">
    <property type="protein sequence ID" value="GAA5052867.1"/>
    <property type="molecule type" value="Genomic_DNA"/>
</dbReference>
<dbReference type="InterPro" id="IPR016163">
    <property type="entry name" value="Ald_DH_C"/>
</dbReference>
<dbReference type="InterPro" id="IPR015590">
    <property type="entry name" value="Aldehyde_DH_dom"/>
</dbReference>